<evidence type="ECO:0000256" key="7">
    <source>
        <dbReference type="SAM" id="SignalP"/>
    </source>
</evidence>
<gene>
    <name evidence="9" type="ORF">AZH43_15455</name>
</gene>
<evidence type="ECO:0000256" key="4">
    <source>
        <dbReference type="ARBA" id="ARBA00022833"/>
    </source>
</evidence>
<dbReference type="EMBL" id="LUAW01000030">
    <property type="protein sequence ID" value="KYQ71246.1"/>
    <property type="molecule type" value="Genomic_DNA"/>
</dbReference>
<protein>
    <submittedName>
        <fullName evidence="9">Glutamate carboxypeptidase</fullName>
    </submittedName>
</protein>
<dbReference type="AlphaFoldDB" id="A0A151XZN0"/>
<feature type="signal peptide" evidence="7">
    <location>
        <begin position="1"/>
        <end position="35"/>
    </location>
</feature>
<dbReference type="Proteomes" id="UP000076276">
    <property type="component" value="Unassembled WGS sequence"/>
</dbReference>
<dbReference type="PANTHER" id="PTHR43808">
    <property type="entry name" value="ACETYLORNITHINE DEACETYLASE"/>
    <property type="match status" value="1"/>
</dbReference>
<dbReference type="SUPFAM" id="SSF55031">
    <property type="entry name" value="Bacterial exopeptidase dimerisation domain"/>
    <property type="match status" value="1"/>
</dbReference>
<dbReference type="InterPro" id="IPR036264">
    <property type="entry name" value="Bact_exopeptidase_dim_dom"/>
</dbReference>
<dbReference type="STRING" id="1806892.AZH43_15455"/>
<feature type="active site" description="Proton acceptor" evidence="6">
    <location>
        <position position="192"/>
    </location>
</feature>
<evidence type="ECO:0000256" key="6">
    <source>
        <dbReference type="PIRSR" id="PIRSR037238-1"/>
    </source>
</evidence>
<name>A0A151XZN0_9GAMM</name>
<feature type="chain" id="PRO_5007592063" evidence="7">
    <location>
        <begin position="36"/>
        <end position="432"/>
    </location>
</feature>
<dbReference type="InterPro" id="IPR011650">
    <property type="entry name" value="Peptidase_M20_dimer"/>
</dbReference>
<keyword evidence="10" id="KW-1185">Reference proteome</keyword>
<dbReference type="GO" id="GO:0046872">
    <property type="term" value="F:metal ion binding"/>
    <property type="evidence" value="ECO:0007669"/>
    <property type="project" value="UniProtKB-KW"/>
</dbReference>
<dbReference type="PANTHER" id="PTHR43808:SF10">
    <property type="entry name" value="BLL3749 PROTEIN"/>
    <property type="match status" value="1"/>
</dbReference>
<dbReference type="SUPFAM" id="SSF53187">
    <property type="entry name" value="Zn-dependent exopeptidases"/>
    <property type="match status" value="1"/>
</dbReference>
<evidence type="ECO:0000256" key="5">
    <source>
        <dbReference type="ARBA" id="ARBA00023285"/>
    </source>
</evidence>
<evidence type="ECO:0000313" key="10">
    <source>
        <dbReference type="Proteomes" id="UP000076276"/>
    </source>
</evidence>
<dbReference type="NCBIfam" id="NF004788">
    <property type="entry name" value="PRK06133.1"/>
    <property type="match status" value="1"/>
</dbReference>
<dbReference type="InterPro" id="IPR002933">
    <property type="entry name" value="Peptidase_M20"/>
</dbReference>
<keyword evidence="4" id="KW-0862">Zinc</keyword>
<keyword evidence="5" id="KW-0170">Cobalt</keyword>
<dbReference type="GO" id="GO:0004180">
    <property type="term" value="F:carboxypeptidase activity"/>
    <property type="evidence" value="ECO:0007669"/>
    <property type="project" value="UniProtKB-KW"/>
</dbReference>
<dbReference type="InterPro" id="IPR050072">
    <property type="entry name" value="Peptidase_M20A"/>
</dbReference>
<dbReference type="PROSITE" id="PS00758">
    <property type="entry name" value="ARGE_DAPE_CPG2_1"/>
    <property type="match status" value="1"/>
</dbReference>
<comment type="caution">
    <text evidence="9">The sequence shown here is derived from an EMBL/GenBank/DDBJ whole genome shotgun (WGS) entry which is preliminary data.</text>
</comment>
<reference evidence="9 10" key="1">
    <citation type="submission" date="2016-03" db="EMBL/GenBank/DDBJ databases">
        <title>Acinetobacter genomospecies 28 strain ANC 4149.</title>
        <authorList>
            <person name="Radolfova-Krizova L."/>
            <person name="Nemec A."/>
        </authorList>
    </citation>
    <scope>NUCLEOTIDE SEQUENCE [LARGE SCALE GENOMIC DNA]</scope>
    <source>
        <strain evidence="9 10">ANC 4149</strain>
    </source>
</reference>
<dbReference type="Pfam" id="PF07687">
    <property type="entry name" value="M20_dimer"/>
    <property type="match status" value="1"/>
</dbReference>
<keyword evidence="2" id="KW-0479">Metal-binding</keyword>
<dbReference type="PIRSF" id="PIRSF037238">
    <property type="entry name" value="Carboxypeptidase_G2"/>
    <property type="match status" value="1"/>
</dbReference>
<feature type="active site" evidence="6">
    <location>
        <position position="131"/>
    </location>
</feature>
<evidence type="ECO:0000256" key="2">
    <source>
        <dbReference type="ARBA" id="ARBA00022723"/>
    </source>
</evidence>
<keyword evidence="3" id="KW-0378">Hydrolase</keyword>
<evidence type="ECO:0000259" key="8">
    <source>
        <dbReference type="Pfam" id="PF07687"/>
    </source>
</evidence>
<evidence type="ECO:0000256" key="1">
    <source>
        <dbReference type="ARBA" id="ARBA00001947"/>
    </source>
</evidence>
<dbReference type="RefSeq" id="WP_067670350.1">
    <property type="nucleotide sequence ID" value="NZ_CBCSIK010000003.1"/>
</dbReference>
<dbReference type="Gene3D" id="3.40.630.10">
    <property type="entry name" value="Zn peptidases"/>
    <property type="match status" value="1"/>
</dbReference>
<comment type="cofactor">
    <cofactor evidence="1">
        <name>Zn(2+)</name>
        <dbReference type="ChEBI" id="CHEBI:29105"/>
    </cofactor>
</comment>
<accession>A0A151XZN0</accession>
<dbReference type="OrthoDB" id="9776600at2"/>
<sequence length="432" mass="46009">MTLQKAQIHQKLHFKNNYLGIGIVCAGLLSAPAYAASPAKIKQAAEGAKHPYLNTLKDLVNIESGSKDLAGVNQMAQLTAARLKAAGADVSILPANDMYRMDDTPEKVGPMVKAVLKGKGKSKIMLIAHMDTVYQKGQLKDQPFKIDGNKVYGLGILDDKQGVAAIIHTLDLLKKLNYNDYGTITVMMNSDEEISSPGSRKLITETAQDQDIVLSFENGGKDGSVRLATSGIGAAYLDIKGRGSHAGVKPEAGVNALTELAHQIGQMQDLSNPQTGLKLNWTVAAAGKTRNVIPDTASAQADARALRVEDFDAVEKKLQERIKNKKLADSQVSVKFEVRRPPLAANDAAIQLAQRAQSIYKNELNLPMTVLTIASGGGTDAAFAGLKSKAAVVEGMGLSGEGAHSTDAEFILADSIVPRLYLAARLIIEASQ</sequence>
<keyword evidence="9" id="KW-0645">Protease</keyword>
<dbReference type="Gene3D" id="3.30.70.360">
    <property type="match status" value="1"/>
</dbReference>
<feature type="domain" description="Peptidase M20 dimerisation" evidence="8">
    <location>
        <begin position="228"/>
        <end position="327"/>
    </location>
</feature>
<dbReference type="InterPro" id="IPR001261">
    <property type="entry name" value="ArgE/DapE_CS"/>
</dbReference>
<keyword evidence="7" id="KW-0732">Signal</keyword>
<keyword evidence="9" id="KW-0121">Carboxypeptidase</keyword>
<dbReference type="Pfam" id="PF01546">
    <property type="entry name" value="Peptidase_M20"/>
    <property type="match status" value="1"/>
</dbReference>
<evidence type="ECO:0000313" key="9">
    <source>
        <dbReference type="EMBL" id="KYQ71246.1"/>
    </source>
</evidence>
<evidence type="ECO:0000256" key="3">
    <source>
        <dbReference type="ARBA" id="ARBA00022801"/>
    </source>
</evidence>
<dbReference type="InterPro" id="IPR017150">
    <property type="entry name" value="Pept_M20_glutamate_carboxypep"/>
</dbReference>
<dbReference type="CDD" id="cd03885">
    <property type="entry name" value="M20_CPDG2"/>
    <property type="match status" value="1"/>
</dbReference>
<organism evidence="9 10">
    <name type="scientific">Acinetobacter pragensis</name>
    <dbReference type="NCBI Taxonomy" id="1806892"/>
    <lineage>
        <taxon>Bacteria</taxon>
        <taxon>Pseudomonadati</taxon>
        <taxon>Pseudomonadota</taxon>
        <taxon>Gammaproteobacteria</taxon>
        <taxon>Moraxellales</taxon>
        <taxon>Moraxellaceae</taxon>
        <taxon>Acinetobacter</taxon>
    </lineage>
</organism>
<proteinExistence type="predicted"/>